<protein>
    <submittedName>
        <fullName evidence="1">Uncharacterized protein</fullName>
    </submittedName>
</protein>
<sequence>MDGDFAALSLFFILSISMLQAVGGTDILLGDEILDEIEAVEDAEDHLLNLDTVYDIEKNFDEPPLEHSVTLPPSKYDRPDNLSTCNVPSSIAVTCAVLLGFLQNVLER</sequence>
<reference evidence="1" key="1">
    <citation type="submission" date="2020-11" db="EMBL/GenBank/DDBJ databases">
        <authorList>
            <person name="Tran Van P."/>
        </authorList>
    </citation>
    <scope>NUCLEOTIDE SEQUENCE</scope>
</reference>
<dbReference type="AlphaFoldDB" id="A0A7R8W846"/>
<organism evidence="1">
    <name type="scientific">Cyprideis torosa</name>
    <dbReference type="NCBI Taxonomy" id="163714"/>
    <lineage>
        <taxon>Eukaryota</taxon>
        <taxon>Metazoa</taxon>
        <taxon>Ecdysozoa</taxon>
        <taxon>Arthropoda</taxon>
        <taxon>Crustacea</taxon>
        <taxon>Oligostraca</taxon>
        <taxon>Ostracoda</taxon>
        <taxon>Podocopa</taxon>
        <taxon>Podocopida</taxon>
        <taxon>Cytherocopina</taxon>
        <taxon>Cytheroidea</taxon>
        <taxon>Cytherideidae</taxon>
        <taxon>Cyprideis</taxon>
    </lineage>
</organism>
<evidence type="ECO:0000313" key="1">
    <source>
        <dbReference type="EMBL" id="CAD7226132.1"/>
    </source>
</evidence>
<dbReference type="EMBL" id="OB660755">
    <property type="protein sequence ID" value="CAD7226132.1"/>
    <property type="molecule type" value="Genomic_DNA"/>
</dbReference>
<proteinExistence type="predicted"/>
<gene>
    <name evidence="1" type="ORF">CTOB1V02_LOCUS4057</name>
</gene>
<name>A0A7R8W846_9CRUS</name>
<accession>A0A7R8W846</accession>